<dbReference type="AlphaFoldDB" id="A0A6P8JXV6"/>
<dbReference type="PANTHER" id="PTHR11461:SF372">
    <property type="entry name" value="ACCESSORY GLAND PROTEIN ACP76A-RELATED"/>
    <property type="match status" value="1"/>
</dbReference>
<feature type="signal peptide" evidence="4">
    <location>
        <begin position="1"/>
        <end position="22"/>
    </location>
</feature>
<dbReference type="InterPro" id="IPR042185">
    <property type="entry name" value="Serpin_sf_2"/>
</dbReference>
<evidence type="ECO:0000256" key="2">
    <source>
        <dbReference type="ARBA" id="ARBA00022900"/>
    </source>
</evidence>
<dbReference type="Gene3D" id="2.30.39.10">
    <property type="entry name" value="Alpha-1-antitrypsin, domain 1"/>
    <property type="match status" value="1"/>
</dbReference>
<dbReference type="InterPro" id="IPR023795">
    <property type="entry name" value="Serpin_CS"/>
</dbReference>
<proteinExistence type="inferred from homology"/>
<keyword evidence="1" id="KW-0646">Protease inhibitor</keyword>
<dbReference type="GO" id="GO:0005615">
    <property type="term" value="C:extracellular space"/>
    <property type="evidence" value="ECO:0007669"/>
    <property type="project" value="InterPro"/>
</dbReference>
<dbReference type="Pfam" id="PF00079">
    <property type="entry name" value="Serpin"/>
    <property type="match status" value="1"/>
</dbReference>
<evidence type="ECO:0000256" key="4">
    <source>
        <dbReference type="SAM" id="SignalP"/>
    </source>
</evidence>
<protein>
    <submittedName>
        <fullName evidence="7">Accessory gland protein Acp76A</fullName>
    </submittedName>
</protein>
<gene>
    <name evidence="7" type="primary">LOC117141704</name>
</gene>
<dbReference type="RefSeq" id="XP_033161205.1">
    <property type="nucleotide sequence ID" value="XM_033305314.1"/>
</dbReference>
<dbReference type="PROSITE" id="PS00284">
    <property type="entry name" value="SERPIN"/>
    <property type="match status" value="1"/>
</dbReference>
<dbReference type="PANTHER" id="PTHR11461">
    <property type="entry name" value="SERINE PROTEASE INHIBITOR, SERPIN"/>
    <property type="match status" value="1"/>
</dbReference>
<dbReference type="Gene3D" id="3.30.497.10">
    <property type="entry name" value="Antithrombin, subunit I, domain 2"/>
    <property type="match status" value="1"/>
</dbReference>
<dbReference type="InterPro" id="IPR000215">
    <property type="entry name" value="Serpin_fam"/>
</dbReference>
<keyword evidence="6" id="KW-1185">Reference proteome</keyword>
<evidence type="ECO:0000313" key="6">
    <source>
        <dbReference type="Proteomes" id="UP000515162"/>
    </source>
</evidence>
<sequence length="388" mass="44239">MGNHQVTFLVLCALLLFQNTIQQNVSLQLIKEIDRYTPENFVLSVLNIEMILFEIHAAKAVESNIDLERSLIINFGYSEARQEVLDWGLRYKKASRAKFQMANKVAVSQNLPLSQKLRLVNEVLMTSAKKYDVTKDVRPSKIMDEWLSSHLDGVLANFVQEKKLNTGENIVAISGMTVTPLWASHFQSEVNRYFVNNPGTGYASKDPICVPMMHSLSSFETMSTDEAKGIYIPFSSANLGMLILLPRKGVTCKDILDNLSNQINVEYNDHKDVHLLLPIFKEKFDYNIAKFFNGINIEDTFKDSAFKSKAKIKINDFRVNHGIRFQPILRLDVVDDIDTGKTEKFEVNRPFVFVIKDKNTVYAVGRIENLHGLTEKVNCSKKYVELKS</sequence>
<dbReference type="SUPFAM" id="SSF56574">
    <property type="entry name" value="Serpins"/>
    <property type="match status" value="1"/>
</dbReference>
<dbReference type="InterPro" id="IPR023796">
    <property type="entry name" value="Serpin_dom"/>
</dbReference>
<evidence type="ECO:0000313" key="7">
    <source>
        <dbReference type="RefSeq" id="XP_033161205.1"/>
    </source>
</evidence>
<evidence type="ECO:0000256" key="3">
    <source>
        <dbReference type="RuleBase" id="RU000411"/>
    </source>
</evidence>
<dbReference type="CTD" id="40078"/>
<name>A0A6P8JXV6_DROMA</name>
<dbReference type="GO" id="GO:0004867">
    <property type="term" value="F:serine-type endopeptidase inhibitor activity"/>
    <property type="evidence" value="ECO:0007669"/>
    <property type="project" value="UniProtKB-KW"/>
</dbReference>
<evidence type="ECO:0000259" key="5">
    <source>
        <dbReference type="SMART" id="SM00093"/>
    </source>
</evidence>
<dbReference type="GeneID" id="117141704"/>
<reference evidence="7" key="1">
    <citation type="submission" date="2025-08" db="UniProtKB">
        <authorList>
            <consortium name="RefSeq"/>
        </authorList>
    </citation>
    <scope>IDENTIFICATION</scope>
    <source>
        <strain evidence="7">Mau12</strain>
        <tissue evidence="7">Whole Body</tissue>
    </source>
</reference>
<dbReference type="Proteomes" id="UP000515162">
    <property type="component" value="Chromosome 3L"/>
</dbReference>
<organism evidence="6 7">
    <name type="scientific">Drosophila mauritiana</name>
    <name type="common">Fruit fly</name>
    <dbReference type="NCBI Taxonomy" id="7226"/>
    <lineage>
        <taxon>Eukaryota</taxon>
        <taxon>Metazoa</taxon>
        <taxon>Ecdysozoa</taxon>
        <taxon>Arthropoda</taxon>
        <taxon>Hexapoda</taxon>
        <taxon>Insecta</taxon>
        <taxon>Pterygota</taxon>
        <taxon>Neoptera</taxon>
        <taxon>Endopterygota</taxon>
        <taxon>Diptera</taxon>
        <taxon>Brachycera</taxon>
        <taxon>Muscomorpha</taxon>
        <taxon>Ephydroidea</taxon>
        <taxon>Drosophilidae</taxon>
        <taxon>Drosophila</taxon>
        <taxon>Sophophora</taxon>
    </lineage>
</organism>
<feature type="chain" id="PRO_5027908199" evidence="4">
    <location>
        <begin position="23"/>
        <end position="388"/>
    </location>
</feature>
<dbReference type="SMART" id="SM00093">
    <property type="entry name" value="SERPIN"/>
    <property type="match status" value="1"/>
</dbReference>
<comment type="similarity">
    <text evidence="3">Belongs to the serpin family.</text>
</comment>
<dbReference type="InterPro" id="IPR036186">
    <property type="entry name" value="Serpin_sf"/>
</dbReference>
<evidence type="ECO:0000256" key="1">
    <source>
        <dbReference type="ARBA" id="ARBA00022690"/>
    </source>
</evidence>
<keyword evidence="4" id="KW-0732">Signal</keyword>
<feature type="domain" description="Serpin" evidence="5">
    <location>
        <begin position="23"/>
        <end position="370"/>
    </location>
</feature>
<dbReference type="InterPro" id="IPR042178">
    <property type="entry name" value="Serpin_sf_1"/>
</dbReference>
<accession>A0A6P8JXV6</accession>
<keyword evidence="2" id="KW-0722">Serine protease inhibitor</keyword>